<protein>
    <submittedName>
        <fullName evidence="1">Uncharacterized protein</fullName>
    </submittedName>
</protein>
<dbReference type="AlphaFoldDB" id="A0AAV4XAW5"/>
<dbReference type="EMBL" id="BPLR01000125">
    <property type="protein sequence ID" value="GIY92302.1"/>
    <property type="molecule type" value="Genomic_DNA"/>
</dbReference>
<evidence type="ECO:0000313" key="1">
    <source>
        <dbReference type="EMBL" id="GIY92302.1"/>
    </source>
</evidence>
<proteinExistence type="predicted"/>
<dbReference type="Proteomes" id="UP001054945">
    <property type="component" value="Unassembled WGS sequence"/>
</dbReference>
<name>A0AAV4XAW5_CAEEX</name>
<keyword evidence="2" id="KW-1185">Reference proteome</keyword>
<organism evidence="1 2">
    <name type="scientific">Caerostris extrusa</name>
    <name type="common">Bark spider</name>
    <name type="synonym">Caerostris bankana</name>
    <dbReference type="NCBI Taxonomy" id="172846"/>
    <lineage>
        <taxon>Eukaryota</taxon>
        <taxon>Metazoa</taxon>
        <taxon>Ecdysozoa</taxon>
        <taxon>Arthropoda</taxon>
        <taxon>Chelicerata</taxon>
        <taxon>Arachnida</taxon>
        <taxon>Araneae</taxon>
        <taxon>Araneomorphae</taxon>
        <taxon>Entelegynae</taxon>
        <taxon>Araneoidea</taxon>
        <taxon>Araneidae</taxon>
        <taxon>Caerostris</taxon>
    </lineage>
</organism>
<evidence type="ECO:0000313" key="2">
    <source>
        <dbReference type="Proteomes" id="UP001054945"/>
    </source>
</evidence>
<accession>A0AAV4XAW5</accession>
<reference evidence="1 2" key="1">
    <citation type="submission" date="2021-06" db="EMBL/GenBank/DDBJ databases">
        <title>Caerostris extrusa draft genome.</title>
        <authorList>
            <person name="Kono N."/>
            <person name="Arakawa K."/>
        </authorList>
    </citation>
    <scope>NUCLEOTIDE SEQUENCE [LARGE SCALE GENOMIC DNA]</scope>
</reference>
<comment type="caution">
    <text evidence="1">The sequence shown here is derived from an EMBL/GenBank/DDBJ whole genome shotgun (WGS) entry which is preliminary data.</text>
</comment>
<gene>
    <name evidence="1" type="ORF">CEXT_232781</name>
</gene>
<sequence length="68" mass="7473">MSLIYPSTRNVSVGKLPFLVKRPKPEVFVSNCVRIAVTGVRPLRGKEFRELQTDCLPGTTVHGKPGPP</sequence>